<dbReference type="AlphaFoldDB" id="A0A0E9QPP1"/>
<sequence length="51" mass="5946">MIFTFVDNTTFCLVQQTSLIINEPSWPSCEYHTFVSPRLTPVFSTFVSHFE</sequence>
<protein>
    <submittedName>
        <fullName evidence="1">Uncharacterized protein</fullName>
    </submittedName>
</protein>
<evidence type="ECO:0000313" key="1">
    <source>
        <dbReference type="EMBL" id="JAH18143.1"/>
    </source>
</evidence>
<dbReference type="EMBL" id="GBXM01095023">
    <property type="protein sequence ID" value="JAH13554.1"/>
    <property type="molecule type" value="Transcribed_RNA"/>
</dbReference>
<accession>A0A0E9QPP1</accession>
<name>A0A0E9QPP1_ANGAN</name>
<reference evidence="1" key="2">
    <citation type="journal article" date="2015" name="Fish Shellfish Immunol.">
        <title>Early steps in the European eel (Anguilla anguilla)-Vibrio vulnificus interaction in the gills: Role of the RtxA13 toxin.</title>
        <authorList>
            <person name="Callol A."/>
            <person name="Pajuelo D."/>
            <person name="Ebbesson L."/>
            <person name="Teles M."/>
            <person name="MacKenzie S."/>
            <person name="Amaro C."/>
        </authorList>
    </citation>
    <scope>NUCLEOTIDE SEQUENCE</scope>
</reference>
<organism evidence="1">
    <name type="scientific">Anguilla anguilla</name>
    <name type="common">European freshwater eel</name>
    <name type="synonym">Muraena anguilla</name>
    <dbReference type="NCBI Taxonomy" id="7936"/>
    <lineage>
        <taxon>Eukaryota</taxon>
        <taxon>Metazoa</taxon>
        <taxon>Chordata</taxon>
        <taxon>Craniata</taxon>
        <taxon>Vertebrata</taxon>
        <taxon>Euteleostomi</taxon>
        <taxon>Actinopterygii</taxon>
        <taxon>Neopterygii</taxon>
        <taxon>Teleostei</taxon>
        <taxon>Anguilliformes</taxon>
        <taxon>Anguillidae</taxon>
        <taxon>Anguilla</taxon>
    </lineage>
</organism>
<reference evidence="1" key="1">
    <citation type="submission" date="2014-11" db="EMBL/GenBank/DDBJ databases">
        <authorList>
            <person name="Amaro Gonzalez C."/>
        </authorList>
    </citation>
    <scope>NUCLEOTIDE SEQUENCE</scope>
</reference>
<proteinExistence type="predicted"/>
<dbReference type="EMBL" id="GBXM01090434">
    <property type="protein sequence ID" value="JAH18143.1"/>
    <property type="molecule type" value="Transcribed_RNA"/>
</dbReference>